<keyword evidence="1" id="KW-0808">Transferase</keyword>
<evidence type="ECO:0000313" key="2">
    <source>
        <dbReference type="Proteomes" id="UP000058114"/>
    </source>
</evidence>
<name>A0A0S2SEN7_9GAMM</name>
<dbReference type="EMBL" id="CP013067">
    <property type="protein sequence ID" value="ALP40173.1"/>
    <property type="molecule type" value="Genomic_DNA"/>
</dbReference>
<evidence type="ECO:0000313" key="1">
    <source>
        <dbReference type="EMBL" id="ALP40173.1"/>
    </source>
</evidence>
<reference evidence="1 2" key="2">
    <citation type="journal article" date="2016" name="Genome Announc.">
        <title>Complete Genome Sequence of the Highly Virulent Aeromonas schubertii Strain WL1483, Isolated from Diseased Snakehead Fish (Channa argus) in China.</title>
        <authorList>
            <person name="Liu L."/>
            <person name="Li N."/>
            <person name="Zhang D."/>
            <person name="Fu X."/>
            <person name="Shi C."/>
            <person name="Lin Q."/>
            <person name="Hao G."/>
        </authorList>
    </citation>
    <scope>NUCLEOTIDE SEQUENCE [LARGE SCALE GENOMIC DNA]</scope>
    <source>
        <strain evidence="1 2">WL1483</strain>
    </source>
</reference>
<dbReference type="AlphaFoldDB" id="A0A0S2SEN7"/>
<accession>A0A0S2SEN7</accession>
<dbReference type="Proteomes" id="UP000058114">
    <property type="component" value="Chromosome"/>
</dbReference>
<dbReference type="PATRIC" id="fig|652.5.peg.2164"/>
<sequence>MTTPFCGQLSGEYHLHTHSATATLLATSRQMGEGANGMNAMAALASNQCSQMTAARQALDELAVVATHQEQHARQSQEASRELFELARVIEAQIRQYRIR</sequence>
<gene>
    <name evidence="1" type="ORF">WL1483_754</name>
</gene>
<dbReference type="KEGG" id="asr:WL1483_754"/>
<proteinExistence type="predicted"/>
<keyword evidence="1" id="KW-0418">Kinase</keyword>
<reference evidence="2" key="1">
    <citation type="submission" date="2015-10" db="EMBL/GenBank/DDBJ databases">
        <title>Complete Genome Sequence of Aeromonas schubertii strain WL1483.</title>
        <authorList>
            <person name="Liu L."/>
        </authorList>
    </citation>
    <scope>NUCLEOTIDE SEQUENCE [LARGE SCALE GENOMIC DNA]</scope>
    <source>
        <strain evidence="2">WL1483</strain>
    </source>
</reference>
<organism evidence="1 2">
    <name type="scientific">Aeromonas schubertii</name>
    <dbReference type="NCBI Taxonomy" id="652"/>
    <lineage>
        <taxon>Bacteria</taxon>
        <taxon>Pseudomonadati</taxon>
        <taxon>Pseudomonadota</taxon>
        <taxon>Gammaproteobacteria</taxon>
        <taxon>Aeromonadales</taxon>
        <taxon>Aeromonadaceae</taxon>
        <taxon>Aeromonas</taxon>
    </lineage>
</organism>
<dbReference type="RefSeq" id="WP_060586035.1">
    <property type="nucleotide sequence ID" value="NZ_CP013067.1"/>
</dbReference>
<protein>
    <submittedName>
        <fullName evidence="1">Histidine kinase</fullName>
    </submittedName>
</protein>
<dbReference type="GO" id="GO:0016301">
    <property type="term" value="F:kinase activity"/>
    <property type="evidence" value="ECO:0007669"/>
    <property type="project" value="UniProtKB-KW"/>
</dbReference>